<keyword evidence="5" id="KW-0375">Hydrogen ion transport</keyword>
<evidence type="ECO:0000256" key="2">
    <source>
        <dbReference type="ARBA" id="ARBA00004170"/>
    </source>
</evidence>
<dbReference type="FunFam" id="1.10.287.80:FF:000019">
    <property type="entry name" value="ATP synthase gamma chain"/>
    <property type="match status" value="1"/>
</dbReference>
<comment type="function">
    <text evidence="1">Produces ATP from ADP in the presence of a proton gradient across the membrane. The gamma chain is believed to be important in regulating ATPase activity and the flow of protons through the CF(0) complex.</text>
</comment>
<keyword evidence="11" id="KW-1185">Reference proteome</keyword>
<evidence type="ECO:0000313" key="11">
    <source>
        <dbReference type="Proteomes" id="UP000196355"/>
    </source>
</evidence>
<keyword evidence="4" id="KW-0813">Transport</keyword>
<dbReference type="SUPFAM" id="SSF52943">
    <property type="entry name" value="ATP synthase (F1-ATPase), gamma subunit"/>
    <property type="match status" value="1"/>
</dbReference>
<sequence>EHAARMTAMRNATDNAKEIIADLELSYNRARQASITQEITEIVGGAAALE</sequence>
<evidence type="ECO:0000313" key="10">
    <source>
        <dbReference type="EMBL" id="OVE58897.1"/>
    </source>
</evidence>
<dbReference type="InterPro" id="IPR000131">
    <property type="entry name" value="ATP_synth_F1_gsu"/>
</dbReference>
<comment type="subcellular location">
    <subcellularLocation>
        <location evidence="2">Membrane</location>
        <topology evidence="2">Peripheral membrane protein</topology>
    </subcellularLocation>
</comment>
<gene>
    <name evidence="10" type="ORF">B0E34_06570</name>
</gene>
<dbReference type="InterPro" id="IPR035968">
    <property type="entry name" value="ATP_synth_F1_ATPase_gsu"/>
</dbReference>
<dbReference type="AlphaFoldDB" id="A0A202C534"/>
<dbReference type="GO" id="GO:0045259">
    <property type="term" value="C:proton-transporting ATP synthase complex"/>
    <property type="evidence" value="ECO:0007669"/>
    <property type="project" value="UniProtKB-KW"/>
</dbReference>
<accession>A0A202C534</accession>
<evidence type="ECO:0000256" key="6">
    <source>
        <dbReference type="ARBA" id="ARBA00023065"/>
    </source>
</evidence>
<dbReference type="PANTHER" id="PTHR11693">
    <property type="entry name" value="ATP SYNTHASE GAMMA CHAIN"/>
    <property type="match status" value="1"/>
</dbReference>
<keyword evidence="8" id="KW-0139">CF(1)</keyword>
<dbReference type="PROSITE" id="PS00153">
    <property type="entry name" value="ATPASE_GAMMA"/>
    <property type="match status" value="1"/>
</dbReference>
<dbReference type="Gene3D" id="1.10.287.80">
    <property type="entry name" value="ATP synthase, gamma subunit, helix hairpin domain"/>
    <property type="match status" value="1"/>
</dbReference>
<evidence type="ECO:0000256" key="3">
    <source>
        <dbReference type="ARBA" id="ARBA00007681"/>
    </source>
</evidence>
<comment type="caution">
    <text evidence="10">The sequence shown here is derived from an EMBL/GenBank/DDBJ whole genome shotgun (WGS) entry which is preliminary data.</text>
</comment>
<protein>
    <submittedName>
        <fullName evidence="10">F0F1 ATP synthase subunit gamma</fullName>
    </submittedName>
</protein>
<proteinExistence type="inferred from homology"/>
<dbReference type="InterPro" id="IPR023632">
    <property type="entry name" value="ATP_synth_F1_gsu_CS"/>
</dbReference>
<evidence type="ECO:0000256" key="9">
    <source>
        <dbReference type="ARBA" id="ARBA00023310"/>
    </source>
</evidence>
<evidence type="ECO:0000256" key="4">
    <source>
        <dbReference type="ARBA" id="ARBA00022448"/>
    </source>
</evidence>
<feature type="non-terminal residue" evidence="10">
    <location>
        <position position="1"/>
    </location>
</feature>
<evidence type="ECO:0000256" key="1">
    <source>
        <dbReference type="ARBA" id="ARBA00003456"/>
    </source>
</evidence>
<evidence type="ECO:0000256" key="7">
    <source>
        <dbReference type="ARBA" id="ARBA00023136"/>
    </source>
</evidence>
<keyword evidence="6" id="KW-0406">Ion transport</keyword>
<name>A0A202C534_9FLAO</name>
<comment type="similarity">
    <text evidence="3">Belongs to the ATPase gamma chain family.</text>
</comment>
<reference evidence="11" key="1">
    <citation type="submission" date="2017-02" db="EMBL/GenBank/DDBJ databases">
        <authorList>
            <person name="Tetz G."/>
            <person name="Tetz V."/>
        </authorList>
    </citation>
    <scope>NUCLEOTIDE SEQUENCE [LARGE SCALE GENOMIC DNA]</scope>
    <source>
        <strain evidence="11">VT16-26</strain>
    </source>
</reference>
<keyword evidence="7" id="KW-0472">Membrane</keyword>
<dbReference type="GO" id="GO:0046933">
    <property type="term" value="F:proton-transporting ATP synthase activity, rotational mechanism"/>
    <property type="evidence" value="ECO:0007669"/>
    <property type="project" value="InterPro"/>
</dbReference>
<dbReference type="Proteomes" id="UP000196355">
    <property type="component" value="Unassembled WGS sequence"/>
</dbReference>
<dbReference type="PANTHER" id="PTHR11693:SF22">
    <property type="entry name" value="ATP SYNTHASE SUBUNIT GAMMA, MITOCHONDRIAL"/>
    <property type="match status" value="1"/>
</dbReference>
<evidence type="ECO:0000256" key="5">
    <source>
        <dbReference type="ARBA" id="ARBA00022781"/>
    </source>
</evidence>
<evidence type="ECO:0000256" key="8">
    <source>
        <dbReference type="ARBA" id="ARBA00023196"/>
    </source>
</evidence>
<dbReference type="EMBL" id="MVAG01000099">
    <property type="protein sequence ID" value="OVE58897.1"/>
    <property type="molecule type" value="Genomic_DNA"/>
</dbReference>
<organism evidence="10 11">
    <name type="scientific">Chryseobacterium mucoviscidosis</name>
    <dbReference type="NCBI Taxonomy" id="1945581"/>
    <lineage>
        <taxon>Bacteria</taxon>
        <taxon>Pseudomonadati</taxon>
        <taxon>Bacteroidota</taxon>
        <taxon>Flavobacteriia</taxon>
        <taxon>Flavobacteriales</taxon>
        <taxon>Weeksellaceae</taxon>
        <taxon>Chryseobacterium group</taxon>
        <taxon>Chryseobacterium</taxon>
    </lineage>
</organism>
<dbReference type="Pfam" id="PF00231">
    <property type="entry name" value="ATP-synt"/>
    <property type="match status" value="1"/>
</dbReference>
<keyword evidence="9" id="KW-0066">ATP synthesis</keyword>